<name>A0A388JNM7_CHABU</name>
<organism evidence="2 3">
    <name type="scientific">Chara braunii</name>
    <name type="common">Braun's stonewort</name>
    <dbReference type="NCBI Taxonomy" id="69332"/>
    <lineage>
        <taxon>Eukaryota</taxon>
        <taxon>Viridiplantae</taxon>
        <taxon>Streptophyta</taxon>
        <taxon>Charophyceae</taxon>
        <taxon>Charales</taxon>
        <taxon>Characeae</taxon>
        <taxon>Chara</taxon>
    </lineage>
</organism>
<comment type="caution">
    <text evidence="2">The sequence shown here is derived from an EMBL/GenBank/DDBJ whole genome shotgun (WGS) entry which is preliminary data.</text>
</comment>
<feature type="compositionally biased region" description="Basic and acidic residues" evidence="1">
    <location>
        <begin position="15"/>
        <end position="24"/>
    </location>
</feature>
<dbReference type="EMBL" id="BFEA01000004">
    <property type="protein sequence ID" value="GBG59353.1"/>
    <property type="molecule type" value="Genomic_DNA"/>
</dbReference>
<feature type="compositionally biased region" description="Basic residues" evidence="1">
    <location>
        <begin position="1"/>
        <end position="14"/>
    </location>
</feature>
<keyword evidence="3" id="KW-1185">Reference proteome</keyword>
<feature type="region of interest" description="Disordered" evidence="1">
    <location>
        <begin position="1"/>
        <end position="45"/>
    </location>
</feature>
<accession>A0A388JNM7</accession>
<sequence length="76" mass="8077">MDSQKGRGRGGRLKKMIDLGRGGEEEGGGQGMRARRKGTEEGRGRVGSIVQEMQAGMLTPVLGGNGFQSDGRLFLL</sequence>
<dbReference type="AlphaFoldDB" id="A0A388JNM7"/>
<dbReference type="Gramene" id="GBG59353">
    <property type="protein sequence ID" value="GBG59353"/>
    <property type="gene ID" value="CBR_g38382"/>
</dbReference>
<gene>
    <name evidence="2" type="ORF">CBR_g38382</name>
</gene>
<evidence type="ECO:0000313" key="2">
    <source>
        <dbReference type="EMBL" id="GBG59353.1"/>
    </source>
</evidence>
<dbReference type="Proteomes" id="UP000265515">
    <property type="component" value="Unassembled WGS sequence"/>
</dbReference>
<reference evidence="2 3" key="1">
    <citation type="journal article" date="2018" name="Cell">
        <title>The Chara Genome: Secondary Complexity and Implications for Plant Terrestrialization.</title>
        <authorList>
            <person name="Nishiyama T."/>
            <person name="Sakayama H."/>
            <person name="Vries J.D."/>
            <person name="Buschmann H."/>
            <person name="Saint-Marcoux D."/>
            <person name="Ullrich K.K."/>
            <person name="Haas F.B."/>
            <person name="Vanderstraeten L."/>
            <person name="Becker D."/>
            <person name="Lang D."/>
            <person name="Vosolsobe S."/>
            <person name="Rombauts S."/>
            <person name="Wilhelmsson P.K.I."/>
            <person name="Janitza P."/>
            <person name="Kern R."/>
            <person name="Heyl A."/>
            <person name="Rumpler F."/>
            <person name="Villalobos L.I.A.C."/>
            <person name="Clay J.M."/>
            <person name="Skokan R."/>
            <person name="Toyoda A."/>
            <person name="Suzuki Y."/>
            <person name="Kagoshima H."/>
            <person name="Schijlen E."/>
            <person name="Tajeshwar N."/>
            <person name="Catarino B."/>
            <person name="Hetherington A.J."/>
            <person name="Saltykova A."/>
            <person name="Bonnot C."/>
            <person name="Breuninger H."/>
            <person name="Symeonidi A."/>
            <person name="Radhakrishnan G.V."/>
            <person name="Van Nieuwerburgh F."/>
            <person name="Deforce D."/>
            <person name="Chang C."/>
            <person name="Karol K.G."/>
            <person name="Hedrich R."/>
            <person name="Ulvskov P."/>
            <person name="Glockner G."/>
            <person name="Delwiche C.F."/>
            <person name="Petrasek J."/>
            <person name="Van de Peer Y."/>
            <person name="Friml J."/>
            <person name="Beilby M."/>
            <person name="Dolan L."/>
            <person name="Kohara Y."/>
            <person name="Sugano S."/>
            <person name="Fujiyama A."/>
            <person name="Delaux P.-M."/>
            <person name="Quint M."/>
            <person name="TheiBen G."/>
            <person name="Hagemann M."/>
            <person name="Harholt J."/>
            <person name="Dunand C."/>
            <person name="Zachgo S."/>
            <person name="Langdale J."/>
            <person name="Maumus F."/>
            <person name="Straeten D.V.D."/>
            <person name="Gould S.B."/>
            <person name="Rensing S.A."/>
        </authorList>
    </citation>
    <scope>NUCLEOTIDE SEQUENCE [LARGE SCALE GENOMIC DNA]</scope>
    <source>
        <strain evidence="2 3">S276</strain>
    </source>
</reference>
<proteinExistence type="predicted"/>
<evidence type="ECO:0000256" key="1">
    <source>
        <dbReference type="SAM" id="MobiDB-lite"/>
    </source>
</evidence>
<evidence type="ECO:0000313" key="3">
    <source>
        <dbReference type="Proteomes" id="UP000265515"/>
    </source>
</evidence>
<protein>
    <submittedName>
        <fullName evidence="2">Uncharacterized protein</fullName>
    </submittedName>
</protein>